<reference evidence="1 2" key="1">
    <citation type="submission" date="2024-09" db="EMBL/GenBank/DDBJ databases">
        <authorList>
            <consortium name="All-Russian atlas of soil microorganisms"/>
            <consortium name="as a basis for the search for new antimicrobial producers and enzymes with unique properties"/>
            <person name="Sokolova E.A."/>
            <person name="Voronina E.N."/>
        </authorList>
    </citation>
    <scope>NUCLEOTIDE SEQUENCE [LARGE SCALE GENOMIC DNA]</scope>
    <source>
        <strain evidence="1 2">AF-22b-331.1</strain>
    </source>
</reference>
<evidence type="ECO:0000313" key="2">
    <source>
        <dbReference type="Proteomes" id="UP001605261"/>
    </source>
</evidence>
<comment type="caution">
    <text evidence="1">The sequence shown here is derived from an EMBL/GenBank/DDBJ whole genome shotgun (WGS) entry which is preliminary data.</text>
</comment>
<accession>A0ABW7CWP2</accession>
<keyword evidence="2" id="KW-1185">Reference proteome</keyword>
<dbReference type="Proteomes" id="UP001605261">
    <property type="component" value="Unassembled WGS sequence"/>
</dbReference>
<dbReference type="EMBL" id="JBHGCJ010000005">
    <property type="protein sequence ID" value="MFG6109194.1"/>
    <property type="molecule type" value="Genomic_DNA"/>
</dbReference>
<dbReference type="RefSeq" id="WP_394162742.1">
    <property type="nucleotide sequence ID" value="NZ_JBHGCJ010000005.1"/>
</dbReference>
<name>A0ABW7CWP2_9GAMM</name>
<evidence type="ECO:0008006" key="3">
    <source>
        <dbReference type="Google" id="ProtNLM"/>
    </source>
</evidence>
<evidence type="ECO:0000313" key="1">
    <source>
        <dbReference type="EMBL" id="MFG6109194.1"/>
    </source>
</evidence>
<protein>
    <recommendedName>
        <fullName evidence="3">Secreted protein</fullName>
    </recommendedName>
</protein>
<organism evidence="1 2">
    <name type="scientific">Stenotrophomonas nematodicola</name>
    <dbReference type="NCBI Taxonomy" id="2656746"/>
    <lineage>
        <taxon>Bacteria</taxon>
        <taxon>Pseudomonadati</taxon>
        <taxon>Pseudomonadota</taxon>
        <taxon>Gammaproteobacteria</taxon>
        <taxon>Lysobacterales</taxon>
        <taxon>Lysobacteraceae</taxon>
        <taxon>Stenotrophomonas</taxon>
    </lineage>
</organism>
<gene>
    <name evidence="1" type="ORF">ACEU0G_003198</name>
</gene>
<sequence>MRVRIPALAILMVAGCATSPRTPPPPPITRVEFDSGVHADRVSACALDALGGDYRMRRTAPWLYQIFRPQTPGGGDMGWYIFNDGNGGSKIRYPDSFQGSEEEAQVRQCAGMAPNAAS</sequence>
<dbReference type="PROSITE" id="PS51257">
    <property type="entry name" value="PROKAR_LIPOPROTEIN"/>
    <property type="match status" value="1"/>
</dbReference>
<proteinExistence type="predicted"/>